<feature type="transmembrane region" description="Helical" evidence="4">
    <location>
        <begin position="170"/>
        <end position="190"/>
    </location>
</feature>
<feature type="transmembrane region" description="Helical" evidence="4">
    <location>
        <begin position="109"/>
        <end position="130"/>
    </location>
</feature>
<feature type="domain" description="Major facilitator superfamily (MFS) profile" evidence="5">
    <location>
        <begin position="16"/>
        <end position="399"/>
    </location>
</feature>
<dbReference type="Proteomes" id="UP000494255">
    <property type="component" value="Unassembled WGS sequence"/>
</dbReference>
<feature type="transmembrane region" description="Helical" evidence="4">
    <location>
        <begin position="228"/>
        <end position="250"/>
    </location>
</feature>
<feature type="transmembrane region" description="Helical" evidence="4">
    <location>
        <begin position="142"/>
        <end position="164"/>
    </location>
</feature>
<evidence type="ECO:0000256" key="4">
    <source>
        <dbReference type="SAM" id="Phobius"/>
    </source>
</evidence>
<feature type="transmembrane region" description="Helical" evidence="4">
    <location>
        <begin position="256"/>
        <end position="273"/>
    </location>
</feature>
<proteinExistence type="predicted"/>
<dbReference type="CDD" id="cd17324">
    <property type="entry name" value="MFS_NepI_like"/>
    <property type="match status" value="1"/>
</dbReference>
<keyword evidence="3 4" id="KW-0472">Membrane</keyword>
<accession>A0A6J5CCJ5</accession>
<evidence type="ECO:0000259" key="5">
    <source>
        <dbReference type="PROSITE" id="PS50850"/>
    </source>
</evidence>
<protein>
    <submittedName>
        <fullName evidence="6">Putative transporter</fullName>
    </submittedName>
</protein>
<dbReference type="EMBL" id="CADIKC010000010">
    <property type="protein sequence ID" value="CAB3732565.1"/>
    <property type="molecule type" value="Genomic_DNA"/>
</dbReference>
<evidence type="ECO:0000256" key="1">
    <source>
        <dbReference type="ARBA" id="ARBA00022692"/>
    </source>
</evidence>
<keyword evidence="1 4" id="KW-0812">Transmembrane</keyword>
<keyword evidence="2 4" id="KW-1133">Transmembrane helix</keyword>
<feature type="transmembrane region" description="Helical" evidence="4">
    <location>
        <begin position="18"/>
        <end position="36"/>
    </location>
</feature>
<organism evidence="6 7">
    <name type="scientific">Paraburkholderia sediminicola</name>
    <dbReference type="NCBI Taxonomy" id="458836"/>
    <lineage>
        <taxon>Bacteria</taxon>
        <taxon>Pseudomonadati</taxon>
        <taxon>Pseudomonadota</taxon>
        <taxon>Betaproteobacteria</taxon>
        <taxon>Burkholderiales</taxon>
        <taxon>Burkholderiaceae</taxon>
        <taxon>Paraburkholderia</taxon>
    </lineage>
</organism>
<feature type="transmembrane region" description="Helical" evidence="4">
    <location>
        <begin position="51"/>
        <end position="73"/>
    </location>
</feature>
<sequence length="399" mass="41329">MSTSDASTSASADRSLRGLLLLLATIAGVAVANIYYNQPLLDNFRQSFPNSASWVGVVPAVTQLGYAAGMLLLAPLGDRFDRRRLILLQIVGMCVALVLASTAPTLSVLIGASLVIGVLATIAQQAVPFAAELAPASERGHAVGTVMSGLLLGILLARTAAGIIAEYFGWRAVFGASVVALLVLAVVIIMRLPKSKPTSTLPYGKLLISMWHLVVEHRDLREASLTGAAMFAAFSIFWSVLALLLAGAPFHLGPQAAGLFGIVGAAGAMAAPFAGKFSDRRGPRAIITMSIVLVAVSFVVFALSAKSIAGLVIGVIILDIGVQAAQISNQSRIYALKPEARSRVNTVYMVAYFIGGAVGSGVGAVVWPTFGWVGVSVAGVVFAGLAAWNHLRLPAGVKG</sequence>
<dbReference type="RefSeq" id="WP_175053555.1">
    <property type="nucleotide sequence ID" value="NZ_CADIKC010000010.1"/>
</dbReference>
<dbReference type="InterPro" id="IPR020846">
    <property type="entry name" value="MFS_dom"/>
</dbReference>
<feature type="transmembrane region" description="Helical" evidence="4">
    <location>
        <begin position="285"/>
        <end position="302"/>
    </location>
</feature>
<dbReference type="AlphaFoldDB" id="A0A6J5CCJ5"/>
<feature type="transmembrane region" description="Helical" evidence="4">
    <location>
        <begin position="308"/>
        <end position="325"/>
    </location>
</feature>
<dbReference type="Gene3D" id="1.20.1250.20">
    <property type="entry name" value="MFS general substrate transporter like domains"/>
    <property type="match status" value="1"/>
</dbReference>
<dbReference type="InterPro" id="IPR011701">
    <property type="entry name" value="MFS"/>
</dbReference>
<feature type="transmembrane region" description="Helical" evidence="4">
    <location>
        <begin position="346"/>
        <end position="366"/>
    </location>
</feature>
<dbReference type="SUPFAM" id="SSF103473">
    <property type="entry name" value="MFS general substrate transporter"/>
    <property type="match status" value="1"/>
</dbReference>
<keyword evidence="7" id="KW-1185">Reference proteome</keyword>
<dbReference type="InterPro" id="IPR036259">
    <property type="entry name" value="MFS_trans_sf"/>
</dbReference>
<evidence type="ECO:0000256" key="2">
    <source>
        <dbReference type="ARBA" id="ARBA00022989"/>
    </source>
</evidence>
<dbReference type="GO" id="GO:0022857">
    <property type="term" value="F:transmembrane transporter activity"/>
    <property type="evidence" value="ECO:0007669"/>
    <property type="project" value="InterPro"/>
</dbReference>
<dbReference type="PANTHER" id="PTHR42910">
    <property type="entry name" value="TRANSPORTER SCO4007-RELATED"/>
    <property type="match status" value="1"/>
</dbReference>
<feature type="transmembrane region" description="Helical" evidence="4">
    <location>
        <begin position="85"/>
        <end position="103"/>
    </location>
</feature>
<dbReference type="GeneID" id="97044440"/>
<evidence type="ECO:0000313" key="7">
    <source>
        <dbReference type="Proteomes" id="UP000494255"/>
    </source>
</evidence>
<dbReference type="PROSITE" id="PS50850">
    <property type="entry name" value="MFS"/>
    <property type="match status" value="1"/>
</dbReference>
<feature type="transmembrane region" description="Helical" evidence="4">
    <location>
        <begin position="372"/>
        <end position="391"/>
    </location>
</feature>
<dbReference type="PANTHER" id="PTHR42910:SF1">
    <property type="entry name" value="MAJOR FACILITATOR SUPERFAMILY (MFS) PROFILE DOMAIN-CONTAINING PROTEIN"/>
    <property type="match status" value="1"/>
</dbReference>
<evidence type="ECO:0000256" key="3">
    <source>
        <dbReference type="ARBA" id="ARBA00023136"/>
    </source>
</evidence>
<evidence type="ECO:0000313" key="6">
    <source>
        <dbReference type="EMBL" id="CAB3732565.1"/>
    </source>
</evidence>
<dbReference type="Pfam" id="PF07690">
    <property type="entry name" value="MFS_1"/>
    <property type="match status" value="1"/>
</dbReference>
<reference evidence="6 7" key="1">
    <citation type="submission" date="2020-04" db="EMBL/GenBank/DDBJ databases">
        <authorList>
            <person name="De Canck E."/>
        </authorList>
    </citation>
    <scope>NUCLEOTIDE SEQUENCE [LARGE SCALE GENOMIC DNA]</scope>
    <source>
        <strain evidence="6 7">LMG 24238</strain>
    </source>
</reference>
<gene>
    <name evidence="6" type="ORF">LMG24238_05859</name>
</gene>
<name>A0A6J5CCJ5_9BURK</name>